<dbReference type="InterPro" id="IPR045851">
    <property type="entry name" value="AMP-bd_C_sf"/>
</dbReference>
<dbReference type="NCBIfam" id="TIGR01733">
    <property type="entry name" value="AA-adenyl-dom"/>
    <property type="match status" value="1"/>
</dbReference>
<dbReference type="InterPro" id="IPR010080">
    <property type="entry name" value="Thioester_reductase-like_dom"/>
</dbReference>
<evidence type="ECO:0000313" key="7">
    <source>
        <dbReference type="EMBL" id="RXE60690.1"/>
    </source>
</evidence>
<dbReference type="InterPro" id="IPR023213">
    <property type="entry name" value="CAT-like_dom_sf"/>
</dbReference>
<evidence type="ECO:0000259" key="6">
    <source>
        <dbReference type="PROSITE" id="PS50075"/>
    </source>
</evidence>
<reference evidence="8" key="1">
    <citation type="submission" date="2018-11" db="EMBL/GenBank/DDBJ databases">
        <title>Genome sequencing of a novel mesophilic and cellulolytic organism within the genus Hungateiclostridium.</title>
        <authorList>
            <person name="Rettenmaier R."/>
            <person name="Liebl W."/>
            <person name="Zverlov V."/>
        </authorList>
    </citation>
    <scope>NUCLEOTIDE SEQUENCE [LARGE SCALE GENOMIC DNA]</scope>
    <source>
        <strain evidence="8">N2K1</strain>
    </source>
</reference>
<dbReference type="InterPro" id="IPR013120">
    <property type="entry name" value="FAR_NAD-bd"/>
</dbReference>
<dbReference type="GO" id="GO:0009239">
    <property type="term" value="P:enterobactin biosynthetic process"/>
    <property type="evidence" value="ECO:0007669"/>
    <property type="project" value="TreeGrafter"/>
</dbReference>
<dbReference type="GO" id="GO:0043041">
    <property type="term" value="P:amino acid activation for nonribosomal peptide biosynthetic process"/>
    <property type="evidence" value="ECO:0007669"/>
    <property type="project" value="TreeGrafter"/>
</dbReference>
<keyword evidence="4" id="KW-0597">Phosphoprotein</keyword>
<dbReference type="PROSITE" id="PS50075">
    <property type="entry name" value="CARRIER"/>
    <property type="match status" value="1"/>
</dbReference>
<dbReference type="SUPFAM" id="SSF47336">
    <property type="entry name" value="ACP-like"/>
    <property type="match status" value="1"/>
</dbReference>
<dbReference type="SUPFAM" id="SSF51735">
    <property type="entry name" value="NAD(P)-binding Rossmann-fold domains"/>
    <property type="match status" value="1"/>
</dbReference>
<dbReference type="FunFam" id="3.40.50.980:FF:000001">
    <property type="entry name" value="Non-ribosomal peptide synthetase"/>
    <property type="match status" value="1"/>
</dbReference>
<comment type="similarity">
    <text evidence="2">Belongs to the ATP-dependent AMP-binding enzyme family.</text>
</comment>
<evidence type="ECO:0000256" key="2">
    <source>
        <dbReference type="ARBA" id="ARBA00006432"/>
    </source>
</evidence>
<sequence length="1491" mass="171446">MSETTNYWDFVKNMLKQHKQMPKIQPTPRYIDIPLTVAQQRLWILQQMDPNNTAYNMFMPLKVKGDIDVNAFDRAVNEVIKRHESLRTVFAEEEGSSYQKILPELKIKTEIKDFRSSQDERYKLAFEWIMNETERPFDLAKGPLIRWVLARVDDQESYLSVIMHHIISDGFSVSIMYNEISSFYDAFTRGRNINLPELPVQYADFTIWQRSIQKKKFLKTQLEYWQKKLPKDIRPLELPTDRKRQASISSDGKMHRIIIPQEIVNALKELRAKEEGVTLFMILVAAFRVLLYLYSGQEDIIIGSPLANRNRREIKDLIGFFVNMVALYTDISDNPTFMEVLKREKKTCLEAYENQDIPFEYLMDELNIKRELGRNPLFQVALSFQSITDDTIKIGDAIVEKMNFEKKGAMFDITLLLYDRGHSVDGWIEYSTALFNADTIERFSEHFINLLSEVAENPNKRLFDIQLLSKDEFKRIVKEWNNTQAEYSEDLCIHQMFEAQVEKTPDAVALFFEGKELTYKELNRRANRLANYLIELGVKNNTFVGICMERSFEMIVGLLAILKAGGAYLPLDPSYPCERIDFMLKDLKVDIVLTQERLLEKLSDDIPQRICLDIHEYLYEKQTEENPNVKVDSDNLAYVIYTSGTTGKPKGVMVCHKPVINLIEWVNKTFNINTEDRLLFVTSICFDLSVYDIFGILGAGGTVHIPPEASLKDPEQILSILCENRITFWDSAPAALSQLVPFLSRIKEGSNTTNLRLAFLSGDWIPVSLPDSIRNVFKNAQVISLGGATEATIWSNYYVIGEVNPEWSSIPYGKPIQNAKYYILDKNMKPCPIGVPGDLYIGGDCLALGYANQLELTKKKFIPNIFSDKPGAKMYHTGDKARFWSDGTMEFIGRVDNQVKIRGFRIEMDEVQTVLGQYPKLANVAVIAKEMSAGDKRLVAFVVPKDGNSITSAELREFLRTKLPEYMIPSSFIMIDRIPITTNGKLDRNALLEYSPSKESTEEHVAPVNKAEETLTKIWSELLGIDVISTTDNLFDLGGHSLLVAQMVLQVKQQMDIEISVKDIFTYPTIKELANQIVNGAVEERFVDLETESSFDFSLEIAQPGERNEYEMENILLTGSTGFIGRFLLHELLCSTDAKIYCLLKGNSEEEAFDRQKQILVSNGLWKEEYANRIIALPGDLSRPRFGLNEEKYMELARTIDVIYHNGANANYLGHYSRLKDTNVNGTKEVVRLAGLYKVKPIHFSSTLTVFRSAQNRVVNEDTPIEDEKHNYFPGYFASKWVAEKVVHIAREHGIPCNIYRFGLMLGDTELGRYDKNQWCYQLIKSFILLGYSFDKMPDLNHAVLPVDVAVRGLVSLSLKKELYNRNFYLCKPNRIPVQSFVHVYNKITSKPIKIVSFYEWLKIASAHVDKGNAVPFLPFVQNFVGTKREEVENYINDESRKLDIDNAKTFQEFENAGIRIPELDEQLVAKYFRYIVQNDEELKIYSEYME</sequence>
<dbReference type="RefSeq" id="WP_069194564.1">
    <property type="nucleotide sequence ID" value="NZ_RLII01000001.1"/>
</dbReference>
<comment type="cofactor">
    <cofactor evidence="1">
        <name>pantetheine 4'-phosphate</name>
        <dbReference type="ChEBI" id="CHEBI:47942"/>
    </cofactor>
</comment>
<dbReference type="Gene3D" id="3.30.300.30">
    <property type="match status" value="1"/>
</dbReference>
<dbReference type="InterPro" id="IPR020845">
    <property type="entry name" value="AMP-binding_CS"/>
</dbReference>
<keyword evidence="8" id="KW-1185">Reference proteome</keyword>
<evidence type="ECO:0000313" key="8">
    <source>
        <dbReference type="Proteomes" id="UP000289166"/>
    </source>
</evidence>
<proteinExistence type="inferred from homology"/>
<dbReference type="Pfam" id="PF00668">
    <property type="entry name" value="Condensation"/>
    <property type="match status" value="1"/>
</dbReference>
<dbReference type="OrthoDB" id="51171at2"/>
<dbReference type="PANTHER" id="PTHR45527">
    <property type="entry name" value="NONRIBOSOMAL PEPTIDE SYNTHETASE"/>
    <property type="match status" value="1"/>
</dbReference>
<dbReference type="NCBIfam" id="TIGR01746">
    <property type="entry name" value="Thioester-redct"/>
    <property type="match status" value="1"/>
</dbReference>
<accession>A0A4Q0I8H7</accession>
<dbReference type="GO" id="GO:0008610">
    <property type="term" value="P:lipid biosynthetic process"/>
    <property type="evidence" value="ECO:0007669"/>
    <property type="project" value="UniProtKB-ARBA"/>
</dbReference>
<dbReference type="InterPro" id="IPR020459">
    <property type="entry name" value="AMP-binding"/>
</dbReference>
<dbReference type="PANTHER" id="PTHR45527:SF1">
    <property type="entry name" value="FATTY ACID SYNTHASE"/>
    <property type="match status" value="1"/>
</dbReference>
<dbReference type="Gene3D" id="3.40.50.980">
    <property type="match status" value="2"/>
</dbReference>
<evidence type="ECO:0000256" key="4">
    <source>
        <dbReference type="ARBA" id="ARBA00022553"/>
    </source>
</evidence>
<gene>
    <name evidence="7" type="ORF">EFD62_01870</name>
</gene>
<dbReference type="FunFam" id="3.30.300.30:FF:000010">
    <property type="entry name" value="Enterobactin synthetase component F"/>
    <property type="match status" value="1"/>
</dbReference>
<keyword evidence="3" id="KW-0596">Phosphopantetheine</keyword>
<dbReference type="PROSITE" id="PS00455">
    <property type="entry name" value="AMP_BINDING"/>
    <property type="match status" value="1"/>
</dbReference>
<name>A0A4Q0I8H7_9FIRM</name>
<dbReference type="SUPFAM" id="SSF52777">
    <property type="entry name" value="CoA-dependent acyltransferases"/>
    <property type="match status" value="2"/>
</dbReference>
<evidence type="ECO:0000256" key="5">
    <source>
        <dbReference type="ARBA" id="ARBA00022598"/>
    </source>
</evidence>
<dbReference type="CDD" id="cd05930">
    <property type="entry name" value="A_NRPS"/>
    <property type="match status" value="1"/>
</dbReference>
<dbReference type="InterPro" id="IPR010071">
    <property type="entry name" value="AA_adenyl_dom"/>
</dbReference>
<dbReference type="GO" id="GO:0009366">
    <property type="term" value="C:enterobactin synthetase complex"/>
    <property type="evidence" value="ECO:0007669"/>
    <property type="project" value="TreeGrafter"/>
</dbReference>
<dbReference type="InterPro" id="IPR036291">
    <property type="entry name" value="NAD(P)-bd_dom_sf"/>
</dbReference>
<dbReference type="Gene3D" id="3.40.50.720">
    <property type="entry name" value="NAD(P)-binding Rossmann-like Domain"/>
    <property type="match status" value="1"/>
</dbReference>
<dbReference type="Pfam" id="PF00550">
    <property type="entry name" value="PP-binding"/>
    <property type="match status" value="1"/>
</dbReference>
<dbReference type="Gene3D" id="2.30.38.10">
    <property type="entry name" value="Luciferase, Domain 3"/>
    <property type="match status" value="1"/>
</dbReference>
<dbReference type="GO" id="GO:0047527">
    <property type="term" value="F:2,3-dihydroxybenzoate-serine ligase activity"/>
    <property type="evidence" value="ECO:0007669"/>
    <property type="project" value="TreeGrafter"/>
</dbReference>
<dbReference type="GO" id="GO:0005829">
    <property type="term" value="C:cytosol"/>
    <property type="evidence" value="ECO:0007669"/>
    <property type="project" value="TreeGrafter"/>
</dbReference>
<dbReference type="InterPro" id="IPR020806">
    <property type="entry name" value="PKS_PP-bd"/>
</dbReference>
<dbReference type="PRINTS" id="PR00154">
    <property type="entry name" value="AMPBINDING"/>
</dbReference>
<dbReference type="CDD" id="cd05235">
    <property type="entry name" value="SDR_e1"/>
    <property type="match status" value="1"/>
</dbReference>
<dbReference type="Gene3D" id="3.30.559.30">
    <property type="entry name" value="Nonribosomal peptide synthetase, condensation domain"/>
    <property type="match status" value="1"/>
</dbReference>
<dbReference type="FunFam" id="1.10.1200.10:FF:000005">
    <property type="entry name" value="Nonribosomal peptide synthetase 1"/>
    <property type="match status" value="1"/>
</dbReference>
<dbReference type="Pfam" id="PF07993">
    <property type="entry name" value="NAD_binding_4"/>
    <property type="match status" value="1"/>
</dbReference>
<dbReference type="Pfam" id="PF00501">
    <property type="entry name" value="AMP-binding"/>
    <property type="match status" value="1"/>
</dbReference>
<dbReference type="InterPro" id="IPR036736">
    <property type="entry name" value="ACP-like_sf"/>
</dbReference>
<dbReference type="InterPro" id="IPR009081">
    <property type="entry name" value="PP-bd_ACP"/>
</dbReference>
<evidence type="ECO:0000256" key="1">
    <source>
        <dbReference type="ARBA" id="ARBA00001957"/>
    </source>
</evidence>
<organism evidence="7 8">
    <name type="scientific">Acetivibrio mesophilus</name>
    <dbReference type="NCBI Taxonomy" id="2487273"/>
    <lineage>
        <taxon>Bacteria</taxon>
        <taxon>Bacillati</taxon>
        <taxon>Bacillota</taxon>
        <taxon>Clostridia</taxon>
        <taxon>Eubacteriales</taxon>
        <taxon>Oscillospiraceae</taxon>
        <taxon>Acetivibrio</taxon>
    </lineage>
</organism>
<dbReference type="SMART" id="SM00823">
    <property type="entry name" value="PKS_PP"/>
    <property type="match status" value="1"/>
</dbReference>
<dbReference type="Gene3D" id="3.30.559.10">
    <property type="entry name" value="Chloramphenicol acetyltransferase-like domain"/>
    <property type="match status" value="1"/>
</dbReference>
<dbReference type="GO" id="GO:0031177">
    <property type="term" value="F:phosphopantetheine binding"/>
    <property type="evidence" value="ECO:0007669"/>
    <property type="project" value="InterPro"/>
</dbReference>
<dbReference type="InterPro" id="IPR000873">
    <property type="entry name" value="AMP-dep_synth/lig_dom"/>
</dbReference>
<dbReference type="CDD" id="cd19531">
    <property type="entry name" value="LCL_NRPS-like"/>
    <property type="match status" value="1"/>
</dbReference>
<dbReference type="Proteomes" id="UP000289166">
    <property type="component" value="Unassembled WGS sequence"/>
</dbReference>
<comment type="caution">
    <text evidence="7">The sequence shown here is derived from an EMBL/GenBank/DDBJ whole genome shotgun (WGS) entry which is preliminary data.</text>
</comment>
<dbReference type="FunFam" id="3.40.50.12780:FF:000012">
    <property type="entry name" value="Non-ribosomal peptide synthetase"/>
    <property type="match status" value="1"/>
</dbReference>
<protein>
    <submittedName>
        <fullName evidence="7">Non-ribosomal peptide synthetase</fullName>
    </submittedName>
</protein>
<evidence type="ECO:0000256" key="3">
    <source>
        <dbReference type="ARBA" id="ARBA00022450"/>
    </source>
</evidence>
<keyword evidence="5" id="KW-0436">Ligase</keyword>
<dbReference type="SUPFAM" id="SSF56801">
    <property type="entry name" value="Acetyl-CoA synthetase-like"/>
    <property type="match status" value="1"/>
</dbReference>
<feature type="domain" description="Carrier" evidence="6">
    <location>
        <begin position="1006"/>
        <end position="1081"/>
    </location>
</feature>
<dbReference type="EMBL" id="RLII01000001">
    <property type="protein sequence ID" value="RXE60690.1"/>
    <property type="molecule type" value="Genomic_DNA"/>
</dbReference>
<dbReference type="Gene3D" id="1.10.1200.10">
    <property type="entry name" value="ACP-like"/>
    <property type="match status" value="1"/>
</dbReference>
<dbReference type="InterPro" id="IPR001242">
    <property type="entry name" value="Condensation_dom"/>
</dbReference>
<dbReference type="Pfam" id="PF13193">
    <property type="entry name" value="AMP-binding_C"/>
    <property type="match status" value="1"/>
</dbReference>
<dbReference type="InterPro" id="IPR025110">
    <property type="entry name" value="AMP-bd_C"/>
</dbReference>